<keyword evidence="4 6" id="KW-1133">Transmembrane helix</keyword>
<sequence length="445" mass="46810">VVNTSTAFSMSDFASIRAREAGLPAVLGPWQMSSVAFGVVLSYGLIVVSTLPMREAGAYALIAYLGAGLAALLLMRCLAALTAAHPAPGAFASWAEHYLGPGTGFVVRCAYIAAIVMLLGTEVALISPVMHLLLPGVPKDAAPLLVLVLLAGLNMGSVLGFARTEVFLSAIKVGALLVFSGLALFYALSATPPPATGAPPPIPWPAVGQAFVLAVLGYVGLESIAIAAAESRAPHVSRQIRLVGWLLIGLITLLALAAAALEYQEVLPWGAQPLFSVLRKPGIPAVALMMNLLIVLTMVSVANSLMYCASRMVFSLGRAQPALAGLARIPSGIPRRAVATTLAAAMLVYAGLLCFPNTFFYITTAIAVCCLLLVWLTIFVCHACLRIREGKKPFAGVLGALLVLGIALATWWIELLASTLSIGLPFIGMLICLYGMAQRFRYRRR</sequence>
<name>Q2L0Z0_BORA1</name>
<dbReference type="EMBL" id="AM167904">
    <property type="protein sequence ID" value="CAJ49387.1"/>
    <property type="molecule type" value="Genomic_DNA"/>
</dbReference>
<evidence type="ECO:0000259" key="7">
    <source>
        <dbReference type="Pfam" id="PF00324"/>
    </source>
</evidence>
<dbReference type="Gene3D" id="1.20.1740.10">
    <property type="entry name" value="Amino acid/polyamine transporter I"/>
    <property type="match status" value="1"/>
</dbReference>
<evidence type="ECO:0000256" key="2">
    <source>
        <dbReference type="ARBA" id="ARBA00022448"/>
    </source>
</evidence>
<comment type="subcellular location">
    <subcellularLocation>
        <location evidence="1">Membrane</location>
        <topology evidence="1">Multi-pass membrane protein</topology>
    </subcellularLocation>
</comment>
<dbReference type="PANTHER" id="PTHR43495:SF5">
    <property type="entry name" value="GAMMA-AMINOBUTYRIC ACID PERMEASE"/>
    <property type="match status" value="1"/>
</dbReference>
<dbReference type="PIRSF" id="PIRSF006060">
    <property type="entry name" value="AA_transporter"/>
    <property type="match status" value="1"/>
</dbReference>
<feature type="transmembrane region" description="Helical" evidence="6">
    <location>
        <begin position="105"/>
        <end position="129"/>
    </location>
</feature>
<evidence type="ECO:0000256" key="4">
    <source>
        <dbReference type="ARBA" id="ARBA00022989"/>
    </source>
</evidence>
<dbReference type="eggNOG" id="COG1113">
    <property type="taxonomic scope" value="Bacteria"/>
</dbReference>
<feature type="transmembrane region" description="Helical" evidence="6">
    <location>
        <begin position="283"/>
        <end position="308"/>
    </location>
</feature>
<feature type="transmembrane region" description="Helical" evidence="6">
    <location>
        <begin position="337"/>
        <end position="353"/>
    </location>
</feature>
<feature type="transmembrane region" description="Helical" evidence="6">
    <location>
        <begin position="58"/>
        <end position="84"/>
    </location>
</feature>
<dbReference type="PANTHER" id="PTHR43495">
    <property type="entry name" value="GABA PERMEASE"/>
    <property type="match status" value="1"/>
</dbReference>
<evidence type="ECO:0000256" key="5">
    <source>
        <dbReference type="ARBA" id="ARBA00023136"/>
    </source>
</evidence>
<evidence type="ECO:0000256" key="1">
    <source>
        <dbReference type="ARBA" id="ARBA00004141"/>
    </source>
</evidence>
<proteinExistence type="predicted"/>
<feature type="transmembrane region" description="Helical" evidence="6">
    <location>
        <begin position="141"/>
        <end position="161"/>
    </location>
</feature>
<gene>
    <name evidence="8" type="ordered locus">BAV1779</name>
</gene>
<evidence type="ECO:0000313" key="8">
    <source>
        <dbReference type="EMBL" id="CAJ49387.1"/>
    </source>
</evidence>
<dbReference type="KEGG" id="bav:BAV1779"/>
<feature type="transmembrane region" description="Helical" evidence="6">
    <location>
        <begin position="173"/>
        <end position="190"/>
    </location>
</feature>
<feature type="transmembrane region" description="Helical" evidence="6">
    <location>
        <begin position="21"/>
        <end position="46"/>
    </location>
</feature>
<dbReference type="GO" id="GO:0016020">
    <property type="term" value="C:membrane"/>
    <property type="evidence" value="ECO:0007669"/>
    <property type="project" value="UniProtKB-SubCell"/>
</dbReference>
<feature type="transmembrane region" description="Helical" evidence="6">
    <location>
        <begin position="242"/>
        <end position="263"/>
    </location>
</feature>
<dbReference type="GO" id="GO:0055085">
    <property type="term" value="P:transmembrane transport"/>
    <property type="evidence" value="ECO:0007669"/>
    <property type="project" value="InterPro"/>
</dbReference>
<accession>Q2L0Z0</accession>
<dbReference type="AlphaFoldDB" id="Q2L0Z0"/>
<dbReference type="InterPro" id="IPR004841">
    <property type="entry name" value="AA-permease/SLC12A_dom"/>
</dbReference>
<feature type="transmembrane region" description="Helical" evidence="6">
    <location>
        <begin position="419"/>
        <end position="437"/>
    </location>
</feature>
<protein>
    <submittedName>
        <fullName evidence="8">Amino acid permease</fullName>
    </submittedName>
</protein>
<dbReference type="HOGENOM" id="CLU_616131_0_0_4"/>
<evidence type="ECO:0000256" key="6">
    <source>
        <dbReference type="SAM" id="Phobius"/>
    </source>
</evidence>
<dbReference type="STRING" id="360910.BAV1779"/>
<keyword evidence="2" id="KW-0813">Transport</keyword>
<feature type="transmembrane region" description="Helical" evidence="6">
    <location>
        <begin position="393"/>
        <end position="413"/>
    </location>
</feature>
<dbReference type="Proteomes" id="UP000001977">
    <property type="component" value="Chromosome"/>
</dbReference>
<feature type="transmembrane region" description="Helical" evidence="6">
    <location>
        <begin position="202"/>
        <end position="221"/>
    </location>
</feature>
<reference evidence="8 9" key="1">
    <citation type="journal article" date="2006" name="J. Bacteriol.">
        <title>Comparison of the genome sequence of the poultry pathogen Bordetella avium with those of B. bronchiseptica, B. pertussis, and B. parapertussis reveals extensive diversity in surface structures associated with host interaction.</title>
        <authorList>
            <person name="Sebaihia M."/>
            <person name="Preston A."/>
            <person name="Maskell D.J."/>
            <person name="Kuzmiak H."/>
            <person name="Connell T.D."/>
            <person name="King N.D."/>
            <person name="Orndorff P.E."/>
            <person name="Miyamoto D.M."/>
            <person name="Thomson N.R."/>
            <person name="Harris D."/>
            <person name="Goble A."/>
            <person name="Lord A."/>
            <person name="Murphy L."/>
            <person name="Quail M.A."/>
            <person name="Rutter S."/>
            <person name="Squares R."/>
            <person name="Squares S."/>
            <person name="Woodward J."/>
            <person name="Parkhill J."/>
            <person name="Temple L.M."/>
        </authorList>
    </citation>
    <scope>NUCLEOTIDE SEQUENCE [LARGE SCALE GENOMIC DNA]</scope>
    <source>
        <strain evidence="8 9">197N</strain>
    </source>
</reference>
<organism evidence="8 9">
    <name type="scientific">Bordetella avium (strain 197N)</name>
    <dbReference type="NCBI Taxonomy" id="360910"/>
    <lineage>
        <taxon>Bacteria</taxon>
        <taxon>Pseudomonadati</taxon>
        <taxon>Pseudomonadota</taxon>
        <taxon>Betaproteobacteria</taxon>
        <taxon>Burkholderiales</taxon>
        <taxon>Alcaligenaceae</taxon>
        <taxon>Bordetella</taxon>
    </lineage>
</organism>
<dbReference type="Pfam" id="PF00324">
    <property type="entry name" value="AA_permease"/>
    <property type="match status" value="1"/>
</dbReference>
<evidence type="ECO:0000313" key="9">
    <source>
        <dbReference type="Proteomes" id="UP000001977"/>
    </source>
</evidence>
<feature type="domain" description="Amino acid permease/ SLC12A" evidence="7">
    <location>
        <begin position="35"/>
        <end position="418"/>
    </location>
</feature>
<keyword evidence="5 6" id="KW-0472">Membrane</keyword>
<keyword evidence="9" id="KW-1185">Reference proteome</keyword>
<keyword evidence="3 6" id="KW-0812">Transmembrane</keyword>
<feature type="non-terminal residue" evidence="8">
    <location>
        <position position="1"/>
    </location>
</feature>
<feature type="transmembrane region" description="Helical" evidence="6">
    <location>
        <begin position="359"/>
        <end position="381"/>
    </location>
</feature>
<evidence type="ECO:0000256" key="3">
    <source>
        <dbReference type="ARBA" id="ARBA00022692"/>
    </source>
</evidence>